<evidence type="ECO:0000313" key="3">
    <source>
        <dbReference type="Proteomes" id="UP001190926"/>
    </source>
</evidence>
<organism evidence="2 3">
    <name type="scientific">Perilla frutescens var. hirtella</name>
    <name type="common">Perilla citriodora</name>
    <name type="synonym">Perilla setoyensis</name>
    <dbReference type="NCBI Taxonomy" id="608512"/>
    <lineage>
        <taxon>Eukaryota</taxon>
        <taxon>Viridiplantae</taxon>
        <taxon>Streptophyta</taxon>
        <taxon>Embryophyta</taxon>
        <taxon>Tracheophyta</taxon>
        <taxon>Spermatophyta</taxon>
        <taxon>Magnoliopsida</taxon>
        <taxon>eudicotyledons</taxon>
        <taxon>Gunneridae</taxon>
        <taxon>Pentapetalae</taxon>
        <taxon>asterids</taxon>
        <taxon>lamiids</taxon>
        <taxon>Lamiales</taxon>
        <taxon>Lamiaceae</taxon>
        <taxon>Nepetoideae</taxon>
        <taxon>Elsholtzieae</taxon>
        <taxon>Perilla</taxon>
    </lineage>
</organism>
<dbReference type="PANTHER" id="PTHR47864">
    <property type="entry name" value="TRANSMEMBRANE PROTEIN"/>
    <property type="match status" value="1"/>
</dbReference>
<dbReference type="EMBL" id="SDAM02000101">
    <property type="protein sequence ID" value="KAH6829984.1"/>
    <property type="molecule type" value="Genomic_DNA"/>
</dbReference>
<protein>
    <submittedName>
        <fullName evidence="2">Uncharacterized protein</fullName>
    </submittedName>
</protein>
<comment type="caution">
    <text evidence="2">The sequence shown here is derived from an EMBL/GenBank/DDBJ whole genome shotgun (WGS) entry which is preliminary data.</text>
</comment>
<feature type="region of interest" description="Disordered" evidence="1">
    <location>
        <begin position="123"/>
        <end position="149"/>
    </location>
</feature>
<reference evidence="2 3" key="1">
    <citation type="journal article" date="2021" name="Nat. Commun.">
        <title>Incipient diploidization of the medicinal plant Perilla within 10,000 years.</title>
        <authorList>
            <person name="Zhang Y."/>
            <person name="Shen Q."/>
            <person name="Leng L."/>
            <person name="Zhang D."/>
            <person name="Chen S."/>
            <person name="Shi Y."/>
            <person name="Ning Z."/>
            <person name="Chen S."/>
        </authorList>
    </citation>
    <scope>NUCLEOTIDE SEQUENCE [LARGE SCALE GENOMIC DNA]</scope>
    <source>
        <strain evidence="3">cv. PC099</strain>
    </source>
</reference>
<proteinExistence type="predicted"/>
<evidence type="ECO:0000256" key="1">
    <source>
        <dbReference type="SAM" id="MobiDB-lite"/>
    </source>
</evidence>
<name>A0AAD4JAH5_PERFH</name>
<evidence type="ECO:0000313" key="2">
    <source>
        <dbReference type="EMBL" id="KAH6829984.1"/>
    </source>
</evidence>
<gene>
    <name evidence="2" type="ORF">C2S53_000299</name>
</gene>
<accession>A0AAD4JAH5</accession>
<dbReference type="InterPro" id="IPR055314">
    <property type="entry name" value="At2g29880-like"/>
</dbReference>
<dbReference type="PANTHER" id="PTHR47864:SF2">
    <property type="entry name" value="MYB_SANT-LIKE DNA-BINDING DOMAIN PROTEIN"/>
    <property type="match status" value="1"/>
</dbReference>
<keyword evidence="3" id="KW-1185">Reference proteome</keyword>
<dbReference type="Proteomes" id="UP001190926">
    <property type="component" value="Unassembled WGS sequence"/>
</dbReference>
<sequence length="149" mass="16230">MLRVGDSVIIVVSLAKPLWKKEYFMFSSDFGYDPITKKFTALDEVCDAYLEAHSKDANLRYGECPDYEDLGIAVGNGVAVGKNSIGLGSATDAQTLGDDENRDARVEDLTFDPENEVFVALFQDEPPSSGSTPPFGLPEVAEGSTQRRN</sequence>
<dbReference type="AlphaFoldDB" id="A0AAD4JAH5"/>